<keyword evidence="9" id="KW-0234">DNA repair</keyword>
<evidence type="ECO:0000256" key="5">
    <source>
        <dbReference type="ARBA" id="ARBA00022723"/>
    </source>
</evidence>
<dbReference type="InterPro" id="IPR005135">
    <property type="entry name" value="Endo/exonuclease/phosphatase"/>
</dbReference>
<evidence type="ECO:0000256" key="10">
    <source>
        <dbReference type="ARBA" id="ARBA00023242"/>
    </source>
</evidence>
<gene>
    <name evidence="13" type="ORF">GFSPODELE1_LOCUS10735</name>
</gene>
<sequence length="408" mass="45613">MRATSQHEGVKLTFILYRSYSAWLYCTDRYLNPDSNKTSFIQVRTDTFEKPLSPAHSPWPSPQSKAYRASHLSRSRCNQKEMEFEDELVTLELKRFSKHTRQWRRTSRDSQDDIELSPPSSIRVLSWNIDFIGDKPEARMQAALSHIQNEVFASEDGQKPAPCCILLQEVSSEAFPVLLKNQWVRKHFMVIPTSADDFPNGTYGVVTLVSKSIPVSKAQSLIFGNSAMGRSALMVDVKLSLPNPTAKAENGGSRSSEESENLPTVTAPSLITLRLANTHLESLPTGVAARPVQLANIASLLKEDGLHGGIVCGDMNIIRESDLHIHEDAGLLDAWTGEDEEEGFTWGFQPPCQFAPGRLDRVFYTSACQEKCEISQPERVCIGLKRNGRWVTDHYGLLTTVSVKDEKS</sequence>
<dbReference type="PANTHER" id="PTHR15822">
    <property type="entry name" value="TRAF AND TNF RECEPTOR-ASSOCIATED PROTEIN"/>
    <property type="match status" value="1"/>
</dbReference>
<dbReference type="CDD" id="cd09080">
    <property type="entry name" value="TDP2"/>
    <property type="match status" value="1"/>
</dbReference>
<dbReference type="Gene3D" id="3.60.10.10">
    <property type="entry name" value="Endonuclease/exonuclease/phosphatase"/>
    <property type="match status" value="1"/>
</dbReference>
<organism evidence="13 14">
    <name type="scientific">Somion occarium</name>
    <dbReference type="NCBI Taxonomy" id="3059160"/>
    <lineage>
        <taxon>Eukaryota</taxon>
        <taxon>Fungi</taxon>
        <taxon>Dikarya</taxon>
        <taxon>Basidiomycota</taxon>
        <taxon>Agaricomycotina</taxon>
        <taxon>Agaricomycetes</taxon>
        <taxon>Polyporales</taxon>
        <taxon>Cerrenaceae</taxon>
        <taxon>Somion</taxon>
    </lineage>
</organism>
<evidence type="ECO:0000256" key="11">
    <source>
        <dbReference type="SAM" id="MobiDB-lite"/>
    </source>
</evidence>
<keyword evidence="8" id="KW-0460">Magnesium</keyword>
<evidence type="ECO:0000256" key="6">
    <source>
        <dbReference type="ARBA" id="ARBA00022763"/>
    </source>
</evidence>
<evidence type="ECO:0000256" key="4">
    <source>
        <dbReference type="ARBA" id="ARBA00022722"/>
    </source>
</evidence>
<keyword evidence="5" id="KW-0479">Metal-binding</keyword>
<feature type="domain" description="Endonuclease/exonuclease/phosphatase" evidence="12">
    <location>
        <begin position="125"/>
        <end position="394"/>
    </location>
</feature>
<evidence type="ECO:0000313" key="14">
    <source>
        <dbReference type="Proteomes" id="UP001497453"/>
    </source>
</evidence>
<feature type="region of interest" description="Disordered" evidence="11">
    <location>
        <begin position="244"/>
        <end position="263"/>
    </location>
</feature>
<name>A0ABP1EAB4_9APHY</name>
<comment type="cofactor">
    <cofactor evidence="1">
        <name>Mn(2+)</name>
        <dbReference type="ChEBI" id="CHEBI:29035"/>
    </cofactor>
</comment>
<evidence type="ECO:0000256" key="1">
    <source>
        <dbReference type="ARBA" id="ARBA00001936"/>
    </source>
</evidence>
<evidence type="ECO:0000313" key="13">
    <source>
        <dbReference type="EMBL" id="CAL1716393.1"/>
    </source>
</evidence>
<keyword evidence="6" id="KW-0227">DNA damage</keyword>
<evidence type="ECO:0000259" key="12">
    <source>
        <dbReference type="Pfam" id="PF03372"/>
    </source>
</evidence>
<evidence type="ECO:0000256" key="7">
    <source>
        <dbReference type="ARBA" id="ARBA00022801"/>
    </source>
</evidence>
<keyword evidence="4" id="KW-0540">Nuclease</keyword>
<comment type="subcellular location">
    <subcellularLocation>
        <location evidence="3">Nucleus</location>
        <location evidence="3">PML body</location>
    </subcellularLocation>
</comment>
<dbReference type="SUPFAM" id="SSF56219">
    <property type="entry name" value="DNase I-like"/>
    <property type="match status" value="1"/>
</dbReference>
<dbReference type="Pfam" id="PF03372">
    <property type="entry name" value="Exo_endo_phos"/>
    <property type="match status" value="1"/>
</dbReference>
<accession>A0ABP1EAB4</accession>
<evidence type="ECO:0000256" key="9">
    <source>
        <dbReference type="ARBA" id="ARBA00023204"/>
    </source>
</evidence>
<reference evidence="14" key="1">
    <citation type="submission" date="2024-04" db="EMBL/GenBank/DDBJ databases">
        <authorList>
            <person name="Shaw F."/>
            <person name="Minotto A."/>
        </authorList>
    </citation>
    <scope>NUCLEOTIDE SEQUENCE [LARGE SCALE GENOMIC DNA]</scope>
</reference>
<dbReference type="Proteomes" id="UP001497453">
    <property type="component" value="Chromosome 9"/>
</dbReference>
<keyword evidence="14" id="KW-1185">Reference proteome</keyword>
<evidence type="ECO:0000256" key="8">
    <source>
        <dbReference type="ARBA" id="ARBA00022842"/>
    </source>
</evidence>
<dbReference type="EMBL" id="OZ037952">
    <property type="protein sequence ID" value="CAL1716393.1"/>
    <property type="molecule type" value="Genomic_DNA"/>
</dbReference>
<evidence type="ECO:0000256" key="2">
    <source>
        <dbReference type="ARBA" id="ARBA00001946"/>
    </source>
</evidence>
<proteinExistence type="predicted"/>
<dbReference type="PANTHER" id="PTHR15822:SF4">
    <property type="entry name" value="TYROSYL-DNA PHOSPHODIESTERASE 2"/>
    <property type="match status" value="1"/>
</dbReference>
<dbReference type="InterPro" id="IPR051547">
    <property type="entry name" value="TDP2-like"/>
</dbReference>
<protein>
    <recommendedName>
        <fullName evidence="12">Endonuclease/exonuclease/phosphatase domain-containing protein</fullName>
    </recommendedName>
</protein>
<dbReference type="InterPro" id="IPR036691">
    <property type="entry name" value="Endo/exonu/phosph_ase_sf"/>
</dbReference>
<comment type="cofactor">
    <cofactor evidence="2">
        <name>Mg(2+)</name>
        <dbReference type="ChEBI" id="CHEBI:18420"/>
    </cofactor>
</comment>
<keyword evidence="10" id="KW-0539">Nucleus</keyword>
<evidence type="ECO:0000256" key="3">
    <source>
        <dbReference type="ARBA" id="ARBA00004322"/>
    </source>
</evidence>
<keyword evidence="7" id="KW-0378">Hydrolase</keyword>